<comment type="caution">
    <text evidence="8">The sequence shown here is derived from an EMBL/GenBank/DDBJ whole genome shotgun (WGS) entry which is preliminary data.</text>
</comment>
<dbReference type="RefSeq" id="WP_058622587.1">
    <property type="nucleotide sequence ID" value="NZ_LDRT01000015.1"/>
</dbReference>
<reference evidence="8 9" key="1">
    <citation type="journal article" date="2016" name="Front. Microbiol.">
        <title>Genomic Resource of Rice Seed Associated Bacteria.</title>
        <authorList>
            <person name="Midha S."/>
            <person name="Bansal K."/>
            <person name="Sharma S."/>
            <person name="Kumar N."/>
            <person name="Patil P.P."/>
            <person name="Chaudhry V."/>
            <person name="Patil P.B."/>
        </authorList>
    </citation>
    <scope>NUCLEOTIDE SEQUENCE [LARGE SCALE GENOMIC DNA]</scope>
    <source>
        <strain evidence="8 9">NS220</strain>
    </source>
</reference>
<dbReference type="SUPFAM" id="SSF103088">
    <property type="entry name" value="OmpA-like"/>
    <property type="match status" value="1"/>
</dbReference>
<dbReference type="Proteomes" id="UP000075025">
    <property type="component" value="Unassembled WGS sequence"/>
</dbReference>
<dbReference type="PROSITE" id="PS51123">
    <property type="entry name" value="OMPA_2"/>
    <property type="match status" value="1"/>
</dbReference>
<evidence type="ECO:0000256" key="6">
    <source>
        <dbReference type="SAM" id="SignalP"/>
    </source>
</evidence>
<evidence type="ECO:0000259" key="7">
    <source>
        <dbReference type="PROSITE" id="PS51123"/>
    </source>
</evidence>
<dbReference type="AlphaFoldDB" id="A0A147F135"/>
<dbReference type="GO" id="GO:0009279">
    <property type="term" value="C:cell outer membrane"/>
    <property type="evidence" value="ECO:0007669"/>
    <property type="project" value="UniProtKB-SubCell"/>
</dbReference>
<dbReference type="PRINTS" id="PR01021">
    <property type="entry name" value="OMPADOMAIN"/>
</dbReference>
<evidence type="ECO:0000256" key="2">
    <source>
        <dbReference type="ARBA" id="ARBA00023136"/>
    </source>
</evidence>
<protein>
    <submittedName>
        <fullName evidence="8">Membrane protein</fullName>
    </submittedName>
</protein>
<dbReference type="PROSITE" id="PS51257">
    <property type="entry name" value="PROKAR_LIPOPROTEIN"/>
    <property type="match status" value="1"/>
</dbReference>
<dbReference type="CDD" id="cd07185">
    <property type="entry name" value="OmpA_C-like"/>
    <property type="match status" value="1"/>
</dbReference>
<dbReference type="InterPro" id="IPR036737">
    <property type="entry name" value="OmpA-like_sf"/>
</dbReference>
<keyword evidence="6" id="KW-0732">Signal</keyword>
<proteinExistence type="predicted"/>
<dbReference type="EMBL" id="LDRT01000015">
    <property type="protein sequence ID" value="KTR96253.1"/>
    <property type="molecule type" value="Genomic_DNA"/>
</dbReference>
<name>A0A147F135_MICTE</name>
<dbReference type="InterPro" id="IPR050330">
    <property type="entry name" value="Bact_OuterMem_StrucFunc"/>
</dbReference>
<sequence length="404" mass="40183">MSRSPRLLPGRRTLGAAASALLLALVGCSAEPTASVSAPAPSTDAGTPSPTASQPDVARVAGYDVGQFPPVPLFTLPDLSLLDGSASAFTIAAASSLSSLPGVTVASASCDTPGSVSAGAGTAVLYGDGSGAYTGPDGTVHNFGDGSGSTTIGGVEIQNFGDGSGAYDSGDVSIQNFGDGSGTYRDATRSIQIFGDGSGTSTRGDESIENFGDGSGSSRAGAVEIHNAGDGSGSYRDGVVEIQNFGDGTGTVDGVPVSVAPLPPVPKLGVFPPLRALAPVTSCGTTLTLSDAVLFDFDSAEIRPDAASVLDALATVLTQVAVPAATVSGHTDAIGTDAENQVLSERRANAVADALRQRGTPTAWTAEGYGESRPVAANELDGVDNPAGRQLNRRVEILVPPFGG</sequence>
<evidence type="ECO:0000256" key="3">
    <source>
        <dbReference type="ARBA" id="ARBA00023237"/>
    </source>
</evidence>
<feature type="chain" id="PRO_5007544712" evidence="6">
    <location>
        <begin position="31"/>
        <end position="404"/>
    </location>
</feature>
<dbReference type="PANTHER" id="PTHR30329:SF21">
    <property type="entry name" value="LIPOPROTEIN YIAD-RELATED"/>
    <property type="match status" value="1"/>
</dbReference>
<feature type="domain" description="OmpA-like" evidence="7">
    <location>
        <begin position="282"/>
        <end position="403"/>
    </location>
</feature>
<gene>
    <name evidence="8" type="ORF">NS220_02795</name>
</gene>
<organism evidence="8 9">
    <name type="scientific">Microbacterium testaceum</name>
    <name type="common">Aureobacterium testaceum</name>
    <name type="synonym">Brevibacterium testaceum</name>
    <dbReference type="NCBI Taxonomy" id="2033"/>
    <lineage>
        <taxon>Bacteria</taxon>
        <taxon>Bacillati</taxon>
        <taxon>Actinomycetota</taxon>
        <taxon>Actinomycetes</taxon>
        <taxon>Micrococcales</taxon>
        <taxon>Microbacteriaceae</taxon>
        <taxon>Microbacterium</taxon>
    </lineage>
</organism>
<dbReference type="Pfam" id="PF00691">
    <property type="entry name" value="OmpA"/>
    <property type="match status" value="1"/>
</dbReference>
<keyword evidence="2 4" id="KW-0472">Membrane</keyword>
<dbReference type="InterPro" id="IPR006665">
    <property type="entry name" value="OmpA-like"/>
</dbReference>
<feature type="region of interest" description="Disordered" evidence="5">
    <location>
        <begin position="35"/>
        <end position="54"/>
    </location>
</feature>
<keyword evidence="3" id="KW-0998">Cell outer membrane</keyword>
<dbReference type="PANTHER" id="PTHR30329">
    <property type="entry name" value="STATOR ELEMENT OF FLAGELLAR MOTOR COMPLEX"/>
    <property type="match status" value="1"/>
</dbReference>
<accession>A0A147F135</accession>
<evidence type="ECO:0000313" key="8">
    <source>
        <dbReference type="EMBL" id="KTR96253.1"/>
    </source>
</evidence>
<feature type="signal peptide" evidence="6">
    <location>
        <begin position="1"/>
        <end position="30"/>
    </location>
</feature>
<dbReference type="OrthoDB" id="5166631at2"/>
<comment type="subcellular location">
    <subcellularLocation>
        <location evidence="1">Cell outer membrane</location>
    </subcellularLocation>
</comment>
<evidence type="ECO:0000256" key="4">
    <source>
        <dbReference type="PROSITE-ProRule" id="PRU00473"/>
    </source>
</evidence>
<dbReference type="InterPro" id="IPR006664">
    <property type="entry name" value="OMP_bac"/>
</dbReference>
<dbReference type="Gene3D" id="3.30.1330.60">
    <property type="entry name" value="OmpA-like domain"/>
    <property type="match status" value="1"/>
</dbReference>
<dbReference type="PATRIC" id="fig|2033.6.peg.927"/>
<evidence type="ECO:0000256" key="1">
    <source>
        <dbReference type="ARBA" id="ARBA00004442"/>
    </source>
</evidence>
<evidence type="ECO:0000313" key="9">
    <source>
        <dbReference type="Proteomes" id="UP000075025"/>
    </source>
</evidence>
<evidence type="ECO:0000256" key="5">
    <source>
        <dbReference type="SAM" id="MobiDB-lite"/>
    </source>
</evidence>
<feature type="compositionally biased region" description="Polar residues" evidence="5">
    <location>
        <begin position="44"/>
        <end position="54"/>
    </location>
</feature>